<keyword evidence="2" id="KW-1185">Reference proteome</keyword>
<evidence type="ECO:0000313" key="2">
    <source>
        <dbReference type="Proteomes" id="UP001595704"/>
    </source>
</evidence>
<proteinExistence type="predicted"/>
<comment type="caution">
    <text evidence="1">The sequence shown here is derived from an EMBL/GenBank/DDBJ whole genome shotgun (WGS) entry which is preliminary data.</text>
</comment>
<reference evidence="2" key="1">
    <citation type="journal article" date="2019" name="Int. J. Syst. Evol. Microbiol.">
        <title>The Global Catalogue of Microorganisms (GCM) 10K type strain sequencing project: providing services to taxonomists for standard genome sequencing and annotation.</title>
        <authorList>
            <consortium name="The Broad Institute Genomics Platform"/>
            <consortium name="The Broad Institute Genome Sequencing Center for Infectious Disease"/>
            <person name="Wu L."/>
            <person name="Ma J."/>
        </authorList>
    </citation>
    <scope>NUCLEOTIDE SEQUENCE [LARGE SCALE GENOMIC DNA]</scope>
    <source>
        <strain evidence="2">KCTC 42282</strain>
    </source>
</reference>
<accession>A0ABV7UNC1</accession>
<protein>
    <submittedName>
        <fullName evidence="1">Uncharacterized protein</fullName>
    </submittedName>
</protein>
<dbReference type="RefSeq" id="WP_191320931.1">
    <property type="nucleotide sequence ID" value="NZ_BNCG01000031.1"/>
</dbReference>
<organism evidence="1 2">
    <name type="scientific">Camelimonas fluminis</name>
    <dbReference type="NCBI Taxonomy" id="1576911"/>
    <lineage>
        <taxon>Bacteria</taxon>
        <taxon>Pseudomonadati</taxon>
        <taxon>Pseudomonadota</taxon>
        <taxon>Alphaproteobacteria</taxon>
        <taxon>Hyphomicrobiales</taxon>
        <taxon>Chelatococcaceae</taxon>
        <taxon>Camelimonas</taxon>
    </lineage>
</organism>
<dbReference type="EMBL" id="JBHRYC010000136">
    <property type="protein sequence ID" value="MFC3640242.1"/>
    <property type="molecule type" value="Genomic_DNA"/>
</dbReference>
<gene>
    <name evidence="1" type="ORF">ACFONL_23195</name>
</gene>
<dbReference type="Proteomes" id="UP001595704">
    <property type="component" value="Unassembled WGS sequence"/>
</dbReference>
<evidence type="ECO:0000313" key="1">
    <source>
        <dbReference type="EMBL" id="MFC3640242.1"/>
    </source>
</evidence>
<sequence length="376" mass="39775">MTIILKTNSQATASVGSIHGNTGPQDFVGMLDFARGQYFTVLDGTRTDYAADEAVSVARTGVAANYFDRDGVLRSAPANKPRFRFDHESDAYGLYVNRQSKNLLTDTPTDGSNVSFGASGVNTPITLSWEGSGDASLTSANLTLVGSYVSGRRKAKRYSKSVSTPFTATINLSGDTSFQQVEEYARQPTERLGFDQTVGSDTVTLGVPFRSLIGSAATIVARVVVPTRFSDDYSYGSGSGSIPLAVKTGQGQGGLYVTTNMNNLAGANDTIRRQADGESAGAGTTLTLINGVLRKEIVFGLGFAGSGADVGLISYGLSARATGFEPLSGFVSTHIGGASGINNYDNLMNAIYTHVVIYDRLLSKDELDLMATMWMN</sequence>
<name>A0ABV7UNC1_9HYPH</name>